<dbReference type="EMBL" id="BPLR01018679">
    <property type="protein sequence ID" value="GIZ01513.1"/>
    <property type="molecule type" value="Genomic_DNA"/>
</dbReference>
<organism evidence="1 2">
    <name type="scientific">Caerostris extrusa</name>
    <name type="common">Bark spider</name>
    <name type="synonym">Caerostris bankana</name>
    <dbReference type="NCBI Taxonomy" id="172846"/>
    <lineage>
        <taxon>Eukaryota</taxon>
        <taxon>Metazoa</taxon>
        <taxon>Ecdysozoa</taxon>
        <taxon>Arthropoda</taxon>
        <taxon>Chelicerata</taxon>
        <taxon>Arachnida</taxon>
        <taxon>Araneae</taxon>
        <taxon>Araneomorphae</taxon>
        <taxon>Entelegynae</taxon>
        <taxon>Araneoidea</taxon>
        <taxon>Araneidae</taxon>
        <taxon>Caerostris</taxon>
    </lineage>
</organism>
<evidence type="ECO:0000313" key="2">
    <source>
        <dbReference type="Proteomes" id="UP001054945"/>
    </source>
</evidence>
<evidence type="ECO:0000313" key="1">
    <source>
        <dbReference type="EMBL" id="GIZ01513.1"/>
    </source>
</evidence>
<reference evidence="1 2" key="1">
    <citation type="submission" date="2021-06" db="EMBL/GenBank/DDBJ databases">
        <title>Caerostris extrusa draft genome.</title>
        <authorList>
            <person name="Kono N."/>
            <person name="Arakawa K."/>
        </authorList>
    </citation>
    <scope>NUCLEOTIDE SEQUENCE [LARGE SCALE GENOMIC DNA]</scope>
</reference>
<protein>
    <submittedName>
        <fullName evidence="1">Uncharacterized protein</fullName>
    </submittedName>
</protein>
<comment type="caution">
    <text evidence="1">The sequence shown here is derived from an EMBL/GenBank/DDBJ whole genome shotgun (WGS) entry which is preliminary data.</text>
</comment>
<sequence>MGFTSQVLTDQSFGAGEKIYDEVFVLFVLLALFLQPNHESWDTIVTCPHTSENKIRKSRCSFLPTNEPDGKFEIKKKSFHLLTITASLRNLVVLTVLKVSVKECARRDLPTLALCLIDSQWSFAVK</sequence>
<dbReference type="AlphaFoldDB" id="A0AAV4Y2C9"/>
<keyword evidence="2" id="KW-1185">Reference proteome</keyword>
<name>A0AAV4Y2C9_CAEEX</name>
<proteinExistence type="predicted"/>
<accession>A0AAV4Y2C9</accession>
<gene>
    <name evidence="1" type="ORF">CEXT_676481</name>
</gene>
<dbReference type="Proteomes" id="UP001054945">
    <property type="component" value="Unassembled WGS sequence"/>
</dbReference>